<dbReference type="Proteomes" id="UP000694892">
    <property type="component" value="Chromosome 3L"/>
</dbReference>
<protein>
    <submittedName>
        <fullName evidence="1">Uncharacterized protein</fullName>
    </submittedName>
</protein>
<dbReference type="AlphaFoldDB" id="A0A974DBC1"/>
<evidence type="ECO:0000313" key="1">
    <source>
        <dbReference type="EMBL" id="OCT88899.1"/>
    </source>
</evidence>
<proteinExistence type="predicted"/>
<organism evidence="1 2">
    <name type="scientific">Xenopus laevis</name>
    <name type="common">African clawed frog</name>
    <dbReference type="NCBI Taxonomy" id="8355"/>
    <lineage>
        <taxon>Eukaryota</taxon>
        <taxon>Metazoa</taxon>
        <taxon>Chordata</taxon>
        <taxon>Craniata</taxon>
        <taxon>Vertebrata</taxon>
        <taxon>Euteleostomi</taxon>
        <taxon>Amphibia</taxon>
        <taxon>Batrachia</taxon>
        <taxon>Anura</taxon>
        <taxon>Pipoidea</taxon>
        <taxon>Pipidae</taxon>
        <taxon>Xenopodinae</taxon>
        <taxon>Xenopus</taxon>
        <taxon>Xenopus</taxon>
    </lineage>
</organism>
<accession>A0A974DBC1</accession>
<sequence length="83" mass="9757">MPGWKKNIPICLQAEQERAVQNWYKPSLEVHLQAVIFLFWVCKILKLFFHRRSWEDTVNSCRDAGYSGFMCLSLCSDHPDVPK</sequence>
<dbReference type="EMBL" id="CM004470">
    <property type="protein sequence ID" value="OCT88899.1"/>
    <property type="molecule type" value="Genomic_DNA"/>
</dbReference>
<name>A0A974DBC1_XENLA</name>
<evidence type="ECO:0000313" key="2">
    <source>
        <dbReference type="Proteomes" id="UP000694892"/>
    </source>
</evidence>
<gene>
    <name evidence="1" type="ORF">XELAEV_18017529mg</name>
</gene>
<reference evidence="2" key="1">
    <citation type="journal article" date="2016" name="Nature">
        <title>Genome evolution in the allotetraploid frog Xenopus laevis.</title>
        <authorList>
            <person name="Session A.M."/>
            <person name="Uno Y."/>
            <person name="Kwon T."/>
            <person name="Chapman J.A."/>
            <person name="Toyoda A."/>
            <person name="Takahashi S."/>
            <person name="Fukui A."/>
            <person name="Hikosaka A."/>
            <person name="Suzuki A."/>
            <person name="Kondo M."/>
            <person name="van Heeringen S.J."/>
            <person name="Quigley I."/>
            <person name="Heinz S."/>
            <person name="Ogino H."/>
            <person name="Ochi H."/>
            <person name="Hellsten U."/>
            <person name="Lyons J.B."/>
            <person name="Simakov O."/>
            <person name="Putnam N."/>
            <person name="Stites J."/>
            <person name="Kuroki Y."/>
            <person name="Tanaka T."/>
            <person name="Michiue T."/>
            <person name="Watanabe M."/>
            <person name="Bogdanovic O."/>
            <person name="Lister R."/>
            <person name="Georgiou G."/>
            <person name="Paranjpe S.S."/>
            <person name="van Kruijsbergen I."/>
            <person name="Shu S."/>
            <person name="Carlson J."/>
            <person name="Kinoshita T."/>
            <person name="Ohta Y."/>
            <person name="Mawaribuchi S."/>
            <person name="Jenkins J."/>
            <person name="Grimwood J."/>
            <person name="Schmutz J."/>
            <person name="Mitros T."/>
            <person name="Mozaffari S.V."/>
            <person name="Suzuki Y."/>
            <person name="Haramoto Y."/>
            <person name="Yamamoto T.S."/>
            <person name="Takagi C."/>
            <person name="Heald R."/>
            <person name="Miller K."/>
            <person name="Haudenschild C."/>
            <person name="Kitzman J."/>
            <person name="Nakayama T."/>
            <person name="Izutsu Y."/>
            <person name="Robert J."/>
            <person name="Fortriede J."/>
            <person name="Burns K."/>
            <person name="Lotay V."/>
            <person name="Karimi K."/>
            <person name="Yasuoka Y."/>
            <person name="Dichmann D.S."/>
            <person name="Flajnik M.F."/>
            <person name="Houston D.W."/>
            <person name="Shendure J."/>
            <person name="DuPasquier L."/>
            <person name="Vize P.D."/>
            <person name="Zorn A.M."/>
            <person name="Ito M."/>
            <person name="Marcotte E.M."/>
            <person name="Wallingford J.B."/>
            <person name="Ito Y."/>
            <person name="Asashima M."/>
            <person name="Ueno N."/>
            <person name="Matsuda Y."/>
            <person name="Veenstra G.J."/>
            <person name="Fujiyama A."/>
            <person name="Harland R.M."/>
            <person name="Taira M."/>
            <person name="Rokhsar D.S."/>
        </authorList>
    </citation>
    <scope>NUCLEOTIDE SEQUENCE [LARGE SCALE GENOMIC DNA]</scope>
    <source>
        <strain evidence="2">J</strain>
    </source>
</reference>